<feature type="transmembrane region" description="Helical" evidence="7">
    <location>
        <begin position="275"/>
        <end position="297"/>
    </location>
</feature>
<feature type="transmembrane region" description="Helical" evidence="7">
    <location>
        <begin position="605"/>
        <end position="625"/>
    </location>
</feature>
<feature type="transmembrane region" description="Helical" evidence="7">
    <location>
        <begin position="48"/>
        <end position="69"/>
    </location>
</feature>
<dbReference type="PANTHER" id="PTHR12385:SF14">
    <property type="entry name" value="CHOLINE TRANSPORTER-LIKE 2"/>
    <property type="match status" value="1"/>
</dbReference>
<comment type="similarity">
    <text evidence="2 7">Belongs to the CTL (choline transporter-like) family.</text>
</comment>
<comment type="caution">
    <text evidence="9">The sequence shown here is derived from an EMBL/GenBank/DDBJ whole genome shotgun (WGS) entry which is preliminary data.</text>
</comment>
<evidence type="ECO:0000313" key="9">
    <source>
        <dbReference type="EMBL" id="KAL2653076.1"/>
    </source>
</evidence>
<feature type="transmembrane region" description="Helical" evidence="7">
    <location>
        <begin position="247"/>
        <end position="268"/>
    </location>
</feature>
<dbReference type="Pfam" id="PF04515">
    <property type="entry name" value="Choline_transpo"/>
    <property type="match status" value="1"/>
</dbReference>
<keyword evidence="6" id="KW-0325">Glycoprotein</keyword>
<reference evidence="9 10" key="1">
    <citation type="submission" date="2024-09" db="EMBL/GenBank/DDBJ databases">
        <title>Chromosome-scale assembly of Riccia fluitans.</title>
        <authorList>
            <person name="Paukszto L."/>
            <person name="Sawicki J."/>
            <person name="Karawczyk K."/>
            <person name="Piernik-Szablinska J."/>
            <person name="Szczecinska M."/>
            <person name="Mazdziarz M."/>
        </authorList>
    </citation>
    <scope>NUCLEOTIDE SEQUENCE [LARGE SCALE GENOMIC DNA]</scope>
    <source>
        <strain evidence="9">Rf_01</strain>
        <tissue evidence="9">Aerial parts of the thallus</tissue>
    </source>
</reference>
<feature type="transmembrane region" description="Helical" evidence="7">
    <location>
        <begin position="365"/>
        <end position="396"/>
    </location>
</feature>
<feature type="transmembrane region" description="Helical" evidence="7">
    <location>
        <begin position="333"/>
        <end position="353"/>
    </location>
</feature>
<evidence type="ECO:0000256" key="6">
    <source>
        <dbReference type="ARBA" id="ARBA00023180"/>
    </source>
</evidence>
<dbReference type="EMBL" id="JBHFFA010000001">
    <property type="protein sequence ID" value="KAL2653076.1"/>
    <property type="molecule type" value="Genomic_DNA"/>
</dbReference>
<organism evidence="9 10">
    <name type="scientific">Riccia fluitans</name>
    <dbReference type="NCBI Taxonomy" id="41844"/>
    <lineage>
        <taxon>Eukaryota</taxon>
        <taxon>Viridiplantae</taxon>
        <taxon>Streptophyta</taxon>
        <taxon>Embryophyta</taxon>
        <taxon>Marchantiophyta</taxon>
        <taxon>Marchantiopsida</taxon>
        <taxon>Marchantiidae</taxon>
        <taxon>Marchantiales</taxon>
        <taxon>Ricciaceae</taxon>
        <taxon>Riccia</taxon>
    </lineage>
</organism>
<proteinExistence type="inferred from homology"/>
<comment type="function">
    <text evidence="7">Choline transporter.</text>
</comment>
<evidence type="ECO:0000256" key="2">
    <source>
        <dbReference type="ARBA" id="ARBA00007168"/>
    </source>
</evidence>
<keyword evidence="4 7" id="KW-1133">Transmembrane helix</keyword>
<keyword evidence="5 7" id="KW-0472">Membrane</keyword>
<evidence type="ECO:0000313" key="10">
    <source>
        <dbReference type="Proteomes" id="UP001605036"/>
    </source>
</evidence>
<protein>
    <recommendedName>
        <fullName evidence="7">Choline transporter-like protein</fullName>
    </recommendedName>
</protein>
<keyword evidence="3 7" id="KW-0812">Transmembrane</keyword>
<feature type="region of interest" description="Disordered" evidence="8">
    <location>
        <begin position="1"/>
        <end position="37"/>
    </location>
</feature>
<dbReference type="GO" id="GO:0022857">
    <property type="term" value="F:transmembrane transporter activity"/>
    <property type="evidence" value="ECO:0007669"/>
    <property type="project" value="UniProtKB-UniRule"/>
</dbReference>
<evidence type="ECO:0000256" key="7">
    <source>
        <dbReference type="RuleBase" id="RU368066"/>
    </source>
</evidence>
<gene>
    <name evidence="9" type="ORF">R1flu_021204</name>
</gene>
<evidence type="ECO:0000256" key="1">
    <source>
        <dbReference type="ARBA" id="ARBA00004141"/>
    </source>
</evidence>
<dbReference type="Proteomes" id="UP001605036">
    <property type="component" value="Unassembled WGS sequence"/>
</dbReference>
<evidence type="ECO:0000256" key="5">
    <source>
        <dbReference type="ARBA" id="ARBA00023136"/>
    </source>
</evidence>
<comment type="subcellular location">
    <subcellularLocation>
        <location evidence="7">Cell membrane</location>
        <topology evidence="7">Multi-pass membrane protein</topology>
    </subcellularLocation>
    <subcellularLocation>
        <location evidence="1">Membrane</location>
        <topology evidence="1">Multi-pass membrane protein</topology>
    </subcellularLocation>
</comment>
<evidence type="ECO:0000256" key="4">
    <source>
        <dbReference type="ARBA" id="ARBA00022989"/>
    </source>
</evidence>
<name>A0ABD1ZQP0_9MARC</name>
<feature type="transmembrane region" description="Helical" evidence="7">
    <location>
        <begin position="637"/>
        <end position="659"/>
    </location>
</feature>
<dbReference type="PANTHER" id="PTHR12385">
    <property type="entry name" value="CHOLINE TRANSPORTER-LIKE (SLC FAMILY 44)"/>
    <property type="match status" value="1"/>
</dbReference>
<dbReference type="AlphaFoldDB" id="A0ABD1ZQP0"/>
<feature type="transmembrane region" description="Helical" evidence="7">
    <location>
        <begin position="446"/>
        <end position="477"/>
    </location>
</feature>
<evidence type="ECO:0000256" key="3">
    <source>
        <dbReference type="ARBA" id="ARBA00022692"/>
    </source>
</evidence>
<evidence type="ECO:0000256" key="8">
    <source>
        <dbReference type="SAM" id="MobiDB-lite"/>
    </source>
</evidence>
<sequence>MGRHSSSPGPTGAIIGGVERSPQGSPLQMGETPPQKPRIRIDRHCRDIPFLIFFALFLLGMVVNSGFGWNRGNPRRLLYGLDYKGNLCEGDFDVKYWMNPNQVYDSGVIDNPFSIKDARAICLKSCPNPSTNSSLAWVCDYPEGPIKLKRDQWADRNYDYFDLLTTEQKNTSLNLLGPCYPVLFSSSNFFWSCQLSASPSNQSLAQWTSLGGVAVNQGEFIVKAIQDVLNAPGEIFKRYIADLGNGWPVLIVCGGITPLLLSIVWLIFIRIFAGAVTWISIVLLNLGIIAVTLYFYIKAGWIGTDAVSAIIGSDAVDSLALETSRSMQNHLKIVAVALTIVAVIIILITLVLIKRVFIAVAVFKVAANAIGAIPSLLIFPIFPAVLLVLLFIYWLATLLYLASAGEITQNVCNNGCCAYDLLAGNVTCGGCCGYDFHHTKNIGWSIFYHIFGGFWTAAFISACSLTVIAGAISSYYWVRGDRQLLSTFPVLSSTKRLLRYSLGSMAIGSFLVACIQMVRFILELIRKQIKAVEAAPGGCCISILCCCAQCCLGCIEWTLKFINRNAYIVIAIKGKGFFRAAAKASGLIINNILRVGTVNVLGDFILFLGKVCVSVASAFFAFLMLDQHRYKSGRDKISSPLFPVAFTFIFAYAIANMFFGVVEMAIDTILLSFCIDSEENNGNPRYAPSLLMDTLSRHARYEEERASGRRG</sequence>
<accession>A0ABD1ZQP0</accession>
<feature type="transmembrane region" description="Helical" evidence="7">
    <location>
        <begin position="497"/>
        <end position="522"/>
    </location>
</feature>
<keyword evidence="10" id="KW-1185">Reference proteome</keyword>
<dbReference type="InterPro" id="IPR007603">
    <property type="entry name" value="Choline_transptr-like"/>
</dbReference>
<dbReference type="GO" id="GO:0005886">
    <property type="term" value="C:plasma membrane"/>
    <property type="evidence" value="ECO:0007669"/>
    <property type="project" value="UniProtKB-SubCell"/>
</dbReference>